<protein>
    <submittedName>
        <fullName evidence="8">RagB/SusD family nutrient uptake outer membrane protein</fullName>
    </submittedName>
</protein>
<feature type="domain" description="RagB/SusD" evidence="6">
    <location>
        <begin position="366"/>
        <end position="480"/>
    </location>
</feature>
<evidence type="ECO:0000313" key="8">
    <source>
        <dbReference type="EMBL" id="NLR77304.1"/>
    </source>
</evidence>
<evidence type="ECO:0000256" key="4">
    <source>
        <dbReference type="ARBA" id="ARBA00023136"/>
    </source>
</evidence>
<evidence type="ECO:0000256" key="2">
    <source>
        <dbReference type="ARBA" id="ARBA00006275"/>
    </source>
</evidence>
<evidence type="ECO:0000256" key="1">
    <source>
        <dbReference type="ARBA" id="ARBA00004442"/>
    </source>
</evidence>
<evidence type="ECO:0000259" key="7">
    <source>
        <dbReference type="Pfam" id="PF14322"/>
    </source>
</evidence>
<dbReference type="AlphaFoldDB" id="A0A847SB33"/>
<comment type="similarity">
    <text evidence="2">Belongs to the SusD family.</text>
</comment>
<comment type="subcellular location">
    <subcellularLocation>
        <location evidence="1">Cell outer membrane</location>
    </subcellularLocation>
</comment>
<proteinExistence type="inferred from homology"/>
<dbReference type="Proteomes" id="UP000552864">
    <property type="component" value="Unassembled WGS sequence"/>
</dbReference>
<dbReference type="GO" id="GO:0009279">
    <property type="term" value="C:cell outer membrane"/>
    <property type="evidence" value="ECO:0007669"/>
    <property type="project" value="UniProtKB-SubCell"/>
</dbReference>
<evidence type="ECO:0000313" key="9">
    <source>
        <dbReference type="Proteomes" id="UP000552864"/>
    </source>
</evidence>
<sequence length="485" mass="54203">MKRLVVFLFTASTITTFLSSCSKFLDVKPKGYTIPQFYEDYAKLMNSQDLIRVSAAYPNYLTDDVQVGEPNDVIKQASYTGLSDYKKNLYGFAHNGVFVPGTSDPLWEGAYSHIYTYNIIVNNIMNVPDASELEKKQLKAEALFGRAFEYLTLVNAYSKQYNAATAGSDYGVPVILTEDINAPYKRNTVAEVYDRIKADLEAAVQDLPTKSKNVFHPTKSVGYSFLSRMYLYMGKYPEALSNAKSALAINSNLIDYTLYRTIKGVTFGRVCLISDTAQRFPDANLSSESVWVRFANGSSSSVNAEVYVSNDLLSVFGKDLPADAVDQRRNLFFCNGEATFGVKTVYFPGRSLYAPYIDFNLGLSTAEIMLIAAECEARVGSKDEALKLVNALRDKRIKNNQALTAATNEDALKLVLDERRREFCLIATYRLVDLKRLNTDPRFAKTITHTQGANSTTLPANDNRYILPVPPKVLEFSSGIPQYER</sequence>
<dbReference type="InterPro" id="IPR033985">
    <property type="entry name" value="SusD-like_N"/>
</dbReference>
<dbReference type="RefSeq" id="WP_168736711.1">
    <property type="nucleotide sequence ID" value="NZ_JABAHZ010000001.1"/>
</dbReference>
<dbReference type="InterPro" id="IPR011990">
    <property type="entry name" value="TPR-like_helical_dom_sf"/>
</dbReference>
<dbReference type="PROSITE" id="PS51257">
    <property type="entry name" value="PROKAR_LIPOPROTEIN"/>
    <property type="match status" value="1"/>
</dbReference>
<dbReference type="Pfam" id="PF07980">
    <property type="entry name" value="SusD_RagB"/>
    <property type="match status" value="1"/>
</dbReference>
<evidence type="ECO:0000256" key="3">
    <source>
        <dbReference type="ARBA" id="ARBA00022729"/>
    </source>
</evidence>
<dbReference type="SUPFAM" id="SSF48452">
    <property type="entry name" value="TPR-like"/>
    <property type="match status" value="1"/>
</dbReference>
<feature type="domain" description="SusD-like N-terminal" evidence="7">
    <location>
        <begin position="24"/>
        <end position="231"/>
    </location>
</feature>
<dbReference type="EMBL" id="JABAHZ010000001">
    <property type="protein sequence ID" value="NLR77304.1"/>
    <property type="molecule type" value="Genomic_DNA"/>
</dbReference>
<dbReference type="Gene3D" id="1.25.40.390">
    <property type="match status" value="1"/>
</dbReference>
<evidence type="ECO:0000256" key="5">
    <source>
        <dbReference type="ARBA" id="ARBA00023237"/>
    </source>
</evidence>
<reference evidence="8 9" key="1">
    <citation type="submission" date="2020-04" db="EMBL/GenBank/DDBJ databases">
        <authorList>
            <person name="Yin C."/>
        </authorList>
    </citation>
    <scope>NUCLEOTIDE SEQUENCE [LARGE SCALE GENOMIC DNA]</scope>
    <source>
        <strain evidence="8 9">Ak56</strain>
    </source>
</reference>
<accession>A0A847SB33</accession>
<name>A0A847SB33_9BACT</name>
<keyword evidence="5" id="KW-0998">Cell outer membrane</keyword>
<dbReference type="Pfam" id="PF14322">
    <property type="entry name" value="SusD-like_3"/>
    <property type="match status" value="1"/>
</dbReference>
<organism evidence="8 9">
    <name type="scientific">Chitinophaga eiseniae</name>
    <dbReference type="NCBI Taxonomy" id="634771"/>
    <lineage>
        <taxon>Bacteria</taxon>
        <taxon>Pseudomonadati</taxon>
        <taxon>Bacteroidota</taxon>
        <taxon>Chitinophagia</taxon>
        <taxon>Chitinophagales</taxon>
        <taxon>Chitinophagaceae</taxon>
        <taxon>Chitinophaga</taxon>
    </lineage>
</organism>
<keyword evidence="9" id="KW-1185">Reference proteome</keyword>
<gene>
    <name evidence="8" type="ORF">HGH91_01630</name>
</gene>
<keyword evidence="3" id="KW-0732">Signal</keyword>
<comment type="caution">
    <text evidence="8">The sequence shown here is derived from an EMBL/GenBank/DDBJ whole genome shotgun (WGS) entry which is preliminary data.</text>
</comment>
<keyword evidence="4" id="KW-0472">Membrane</keyword>
<dbReference type="InterPro" id="IPR012944">
    <property type="entry name" value="SusD_RagB_dom"/>
</dbReference>
<evidence type="ECO:0000259" key="6">
    <source>
        <dbReference type="Pfam" id="PF07980"/>
    </source>
</evidence>